<proteinExistence type="predicted"/>
<dbReference type="Proteomes" id="UP000054783">
    <property type="component" value="Unassembled WGS sequence"/>
</dbReference>
<keyword evidence="3" id="KW-1185">Reference proteome</keyword>
<feature type="region of interest" description="Disordered" evidence="1">
    <location>
        <begin position="25"/>
        <end position="63"/>
    </location>
</feature>
<organism evidence="2 3">
    <name type="scientific">Trichinella patagoniensis</name>
    <dbReference type="NCBI Taxonomy" id="990121"/>
    <lineage>
        <taxon>Eukaryota</taxon>
        <taxon>Metazoa</taxon>
        <taxon>Ecdysozoa</taxon>
        <taxon>Nematoda</taxon>
        <taxon>Enoplea</taxon>
        <taxon>Dorylaimia</taxon>
        <taxon>Trichinellida</taxon>
        <taxon>Trichinellidae</taxon>
        <taxon>Trichinella</taxon>
    </lineage>
</organism>
<evidence type="ECO:0000256" key="1">
    <source>
        <dbReference type="SAM" id="MobiDB-lite"/>
    </source>
</evidence>
<evidence type="ECO:0000313" key="2">
    <source>
        <dbReference type="EMBL" id="KRY06887.1"/>
    </source>
</evidence>
<dbReference type="AlphaFoldDB" id="A0A0V0Z2W0"/>
<reference evidence="2 3" key="1">
    <citation type="submission" date="2015-01" db="EMBL/GenBank/DDBJ databases">
        <title>Evolution of Trichinella species and genotypes.</title>
        <authorList>
            <person name="Korhonen P.K."/>
            <person name="Edoardo P."/>
            <person name="Giuseppe L.R."/>
            <person name="Gasser R.B."/>
        </authorList>
    </citation>
    <scope>NUCLEOTIDE SEQUENCE [LARGE SCALE GENOMIC DNA]</scope>
    <source>
        <strain evidence="2">ISS2496</strain>
    </source>
</reference>
<protein>
    <submittedName>
        <fullName evidence="2">Uncharacterized protein</fullName>
    </submittedName>
</protein>
<accession>A0A0V0Z2W0</accession>
<dbReference type="EMBL" id="JYDQ01000627">
    <property type="protein sequence ID" value="KRY06887.1"/>
    <property type="molecule type" value="Genomic_DNA"/>
</dbReference>
<gene>
    <name evidence="2" type="ORF">T12_5243</name>
</gene>
<sequence length="117" mass="13041">MKSAVPPLLQPDLEQNECQRLVQLRQTPNRGNKSFPPAQFKDAAGENRGWLLATDPRNPTSRYLTSRRSACRSVIAEGPQAGGLSARQWRDQISVNPPRCPPAAKYLYWSGGDHRVS</sequence>
<evidence type="ECO:0000313" key="3">
    <source>
        <dbReference type="Proteomes" id="UP000054783"/>
    </source>
</evidence>
<dbReference type="OrthoDB" id="10405201at2759"/>
<comment type="caution">
    <text evidence="2">The sequence shown here is derived from an EMBL/GenBank/DDBJ whole genome shotgun (WGS) entry which is preliminary data.</text>
</comment>
<name>A0A0V0Z2W0_9BILA</name>